<accession>A0A9D3NEV1</accession>
<name>A0A9D3NEV1_9TELE</name>
<comment type="caution">
    <text evidence="3">The sequence shown here is derived from an EMBL/GenBank/DDBJ whole genome shotgun (WGS) entry which is preliminary data.</text>
</comment>
<organism evidence="3 4">
    <name type="scientific">Hemibagrus wyckioides</name>
    <dbReference type="NCBI Taxonomy" id="337641"/>
    <lineage>
        <taxon>Eukaryota</taxon>
        <taxon>Metazoa</taxon>
        <taxon>Chordata</taxon>
        <taxon>Craniata</taxon>
        <taxon>Vertebrata</taxon>
        <taxon>Euteleostomi</taxon>
        <taxon>Actinopterygii</taxon>
        <taxon>Neopterygii</taxon>
        <taxon>Teleostei</taxon>
        <taxon>Ostariophysi</taxon>
        <taxon>Siluriformes</taxon>
        <taxon>Bagridae</taxon>
        <taxon>Hemibagrus</taxon>
    </lineage>
</organism>
<dbReference type="Proteomes" id="UP000824219">
    <property type="component" value="Linkage Group LG19"/>
</dbReference>
<keyword evidence="2" id="KW-1133">Transmembrane helix</keyword>
<feature type="region of interest" description="Disordered" evidence="1">
    <location>
        <begin position="76"/>
        <end position="149"/>
    </location>
</feature>
<keyword evidence="2" id="KW-0472">Membrane</keyword>
<feature type="compositionally biased region" description="Basic and acidic residues" evidence="1">
    <location>
        <begin position="129"/>
        <end position="146"/>
    </location>
</feature>
<keyword evidence="4" id="KW-1185">Reference proteome</keyword>
<proteinExistence type="predicted"/>
<dbReference type="AlphaFoldDB" id="A0A9D3NEV1"/>
<evidence type="ECO:0000256" key="2">
    <source>
        <dbReference type="SAM" id="Phobius"/>
    </source>
</evidence>
<sequence>MVKCLIRIKTKVNVHLRMINHCYRDVKVRVLTLGPRLLGNVLGALPIIPSLPESSSSSGISLSPFGQSLRAADASHVSSHFTPEHSISRSTSLLSTHYSGPEGRNGEARFTEESHKPSSDVLPTPEFNSTHDQEVRDPDLVPEKEGSFTYSGSHKPRGGVFHLGKLKPHTGGMETQQAGEMMGMLAWMILVMLALLLALLLLLIALTESQLDVPFLRDIRETPEFQQLHYAYFCPLRRWLTCTLRWMGVQLIKE</sequence>
<evidence type="ECO:0000313" key="4">
    <source>
        <dbReference type="Proteomes" id="UP000824219"/>
    </source>
</evidence>
<evidence type="ECO:0000313" key="3">
    <source>
        <dbReference type="EMBL" id="KAG7320249.1"/>
    </source>
</evidence>
<feature type="compositionally biased region" description="Basic and acidic residues" evidence="1">
    <location>
        <begin position="104"/>
        <end position="118"/>
    </location>
</feature>
<protein>
    <recommendedName>
        <fullName evidence="5">FERM domain containing 5</fullName>
    </recommendedName>
</protein>
<dbReference type="OrthoDB" id="6266673at2759"/>
<feature type="transmembrane region" description="Helical" evidence="2">
    <location>
        <begin position="185"/>
        <end position="206"/>
    </location>
</feature>
<dbReference type="EMBL" id="JAHKSW010000019">
    <property type="protein sequence ID" value="KAG7320249.1"/>
    <property type="molecule type" value="Genomic_DNA"/>
</dbReference>
<gene>
    <name evidence="3" type="ORF">KOW79_016102</name>
</gene>
<keyword evidence="2" id="KW-0812">Transmembrane</keyword>
<feature type="compositionally biased region" description="Polar residues" evidence="1">
    <location>
        <begin position="88"/>
        <end position="98"/>
    </location>
</feature>
<evidence type="ECO:0008006" key="5">
    <source>
        <dbReference type="Google" id="ProtNLM"/>
    </source>
</evidence>
<reference evidence="3 4" key="1">
    <citation type="submission" date="2021-06" db="EMBL/GenBank/DDBJ databases">
        <title>Chromosome-level genome assembly of the red-tail catfish (Hemibagrus wyckioides).</title>
        <authorList>
            <person name="Shao F."/>
        </authorList>
    </citation>
    <scope>NUCLEOTIDE SEQUENCE [LARGE SCALE GENOMIC DNA]</scope>
    <source>
        <strain evidence="3">EC202008001</strain>
        <tissue evidence="3">Blood</tissue>
    </source>
</reference>
<evidence type="ECO:0000256" key="1">
    <source>
        <dbReference type="SAM" id="MobiDB-lite"/>
    </source>
</evidence>